<accession>A0A9N9BGB1</accession>
<dbReference type="Proteomes" id="UP000789342">
    <property type="component" value="Unassembled WGS sequence"/>
</dbReference>
<evidence type="ECO:0000313" key="2">
    <source>
        <dbReference type="EMBL" id="CAG8566916.1"/>
    </source>
</evidence>
<protein>
    <submittedName>
        <fullName evidence="2">16499_t:CDS:1</fullName>
    </submittedName>
</protein>
<reference evidence="2" key="1">
    <citation type="submission" date="2021-06" db="EMBL/GenBank/DDBJ databases">
        <authorList>
            <person name="Kallberg Y."/>
            <person name="Tangrot J."/>
            <person name="Rosling A."/>
        </authorList>
    </citation>
    <scope>NUCLEOTIDE SEQUENCE</scope>
    <source>
        <strain evidence="2">CL551</strain>
    </source>
</reference>
<dbReference type="OrthoDB" id="10578519at2759"/>
<feature type="region of interest" description="Disordered" evidence="1">
    <location>
        <begin position="61"/>
        <end position="93"/>
    </location>
</feature>
<keyword evidence="3" id="KW-1185">Reference proteome</keyword>
<gene>
    <name evidence="2" type="ORF">AMORRO_LOCUS6282</name>
</gene>
<dbReference type="EMBL" id="CAJVPV010004119">
    <property type="protein sequence ID" value="CAG8566916.1"/>
    <property type="molecule type" value="Genomic_DNA"/>
</dbReference>
<sequence>MTHDPKEVKVKVVPDEPTFQTGKASDVDTHLKGSDVNSSEVEAKSYRGSILEMLDLLMENYNEEEDKDYQLDSEESEDESEPSEDEDSYEDDVDLEELNEIAKSVVDRFDSNEKAKLLVPGITVLRDGKSITSSNNKDDVEELAE</sequence>
<comment type="caution">
    <text evidence="2">The sequence shown here is derived from an EMBL/GenBank/DDBJ whole genome shotgun (WGS) entry which is preliminary data.</text>
</comment>
<feature type="non-terminal residue" evidence="2">
    <location>
        <position position="145"/>
    </location>
</feature>
<feature type="region of interest" description="Disordered" evidence="1">
    <location>
        <begin position="1"/>
        <end position="44"/>
    </location>
</feature>
<name>A0A9N9BGB1_9GLOM</name>
<organism evidence="2 3">
    <name type="scientific">Acaulospora morrowiae</name>
    <dbReference type="NCBI Taxonomy" id="94023"/>
    <lineage>
        <taxon>Eukaryota</taxon>
        <taxon>Fungi</taxon>
        <taxon>Fungi incertae sedis</taxon>
        <taxon>Mucoromycota</taxon>
        <taxon>Glomeromycotina</taxon>
        <taxon>Glomeromycetes</taxon>
        <taxon>Diversisporales</taxon>
        <taxon>Acaulosporaceae</taxon>
        <taxon>Acaulospora</taxon>
    </lineage>
</organism>
<dbReference type="AlphaFoldDB" id="A0A9N9BGB1"/>
<feature type="compositionally biased region" description="Basic and acidic residues" evidence="1">
    <location>
        <begin position="1"/>
        <end position="14"/>
    </location>
</feature>
<evidence type="ECO:0000256" key="1">
    <source>
        <dbReference type="SAM" id="MobiDB-lite"/>
    </source>
</evidence>
<proteinExistence type="predicted"/>
<evidence type="ECO:0000313" key="3">
    <source>
        <dbReference type="Proteomes" id="UP000789342"/>
    </source>
</evidence>